<dbReference type="InterPro" id="IPR027417">
    <property type="entry name" value="P-loop_NTPase"/>
</dbReference>
<sequence length="370" mass="41893">MSRGKIKNYYPGGNTSKGFYSFYDYLPYGAERIFVIKGGPGTGKSTFMKKIAYDMVDKGYDIELHWCSSDNESLDGLLIADLKVALLDGTAPHMVDPKYPGAIDEIINLGRYWDRELIEEGKEKIVVLSKSIWNCFNRAYAYLAEAKLIHDEWEECYLEAMDFQAANKITKDLIEEILDGEKLADELGKDRHLFGSAFTPNGAVDYFDNITEDIETRYIIKGRPGTGKSTLMKKVAESARERGFEVAYFHCSFDPASIDMIVIEELSVALIDGTAPHVVDPVRVGDKVVDMLECVDSEIVEKNTPQIDQVKARYNVVMDNALASIQQAKALHDNLEEFYIEAMDFEAIEERRVDTFNEILDWADIKGYLK</sequence>
<dbReference type="AlphaFoldDB" id="A0A4R8H065"/>
<dbReference type="EMBL" id="SOEG01000005">
    <property type="protein sequence ID" value="TDX52692.1"/>
    <property type="molecule type" value="Genomic_DNA"/>
</dbReference>
<dbReference type="RefSeq" id="WP_134115394.1">
    <property type="nucleotide sequence ID" value="NZ_SOEG01000005.1"/>
</dbReference>
<organism evidence="3 4">
    <name type="scientific">Orenia marismortui</name>
    <dbReference type="NCBI Taxonomy" id="46469"/>
    <lineage>
        <taxon>Bacteria</taxon>
        <taxon>Bacillati</taxon>
        <taxon>Bacillota</taxon>
        <taxon>Clostridia</taxon>
        <taxon>Halanaerobiales</taxon>
        <taxon>Halobacteroidaceae</taxon>
        <taxon>Orenia</taxon>
    </lineage>
</organism>
<dbReference type="SUPFAM" id="SSF52540">
    <property type="entry name" value="P-loop containing nucleoside triphosphate hydrolases"/>
    <property type="match status" value="3"/>
</dbReference>
<keyword evidence="1" id="KW-0677">Repeat</keyword>
<name>A0A4R8H065_9FIRM</name>
<gene>
    <name evidence="3" type="ORF">C7959_10546</name>
</gene>
<evidence type="ECO:0000313" key="4">
    <source>
        <dbReference type="Proteomes" id="UP000295832"/>
    </source>
</evidence>
<dbReference type="STRING" id="926561.GCA_000379025_00263"/>
<dbReference type="InterPro" id="IPR056884">
    <property type="entry name" value="NPHP3-like_N"/>
</dbReference>
<dbReference type="Gene3D" id="3.40.50.300">
    <property type="entry name" value="P-loop containing nucleotide triphosphate hydrolases"/>
    <property type="match status" value="2"/>
</dbReference>
<dbReference type="Pfam" id="PF24883">
    <property type="entry name" value="NPHP3_N"/>
    <property type="match status" value="1"/>
</dbReference>
<evidence type="ECO:0000313" key="3">
    <source>
        <dbReference type="EMBL" id="TDX52692.1"/>
    </source>
</evidence>
<dbReference type="Proteomes" id="UP000295832">
    <property type="component" value="Unassembled WGS sequence"/>
</dbReference>
<feature type="domain" description="Nephrocystin 3-like N-terminal" evidence="2">
    <location>
        <begin position="218"/>
        <end position="254"/>
    </location>
</feature>
<evidence type="ECO:0000256" key="1">
    <source>
        <dbReference type="ARBA" id="ARBA00022737"/>
    </source>
</evidence>
<evidence type="ECO:0000259" key="2">
    <source>
        <dbReference type="Pfam" id="PF24883"/>
    </source>
</evidence>
<reference evidence="3 4" key="1">
    <citation type="submission" date="2019-03" db="EMBL/GenBank/DDBJ databases">
        <title>Subsurface microbial communities from deep shales in Ohio and West Virginia, USA.</title>
        <authorList>
            <person name="Wrighton K."/>
        </authorList>
    </citation>
    <scope>NUCLEOTIDE SEQUENCE [LARGE SCALE GENOMIC DNA]</scope>
    <source>
        <strain evidence="3 4">MSL 6dP</strain>
    </source>
</reference>
<accession>A0A4R8H065</accession>
<protein>
    <recommendedName>
        <fullName evidence="2">Nephrocystin 3-like N-terminal domain-containing protein</fullName>
    </recommendedName>
</protein>
<proteinExistence type="predicted"/>
<keyword evidence="4" id="KW-1185">Reference proteome</keyword>
<comment type="caution">
    <text evidence="3">The sequence shown here is derived from an EMBL/GenBank/DDBJ whole genome shotgun (WGS) entry which is preliminary data.</text>
</comment>